<feature type="active site" description="Nucleophile" evidence="4">
    <location>
        <position position="427"/>
    </location>
</feature>
<feature type="active site" evidence="5">
    <location>
        <position position="427"/>
    </location>
</feature>
<feature type="domain" description="TRAM" evidence="6">
    <location>
        <begin position="1"/>
        <end position="64"/>
    </location>
</feature>
<dbReference type="InterPro" id="IPR010280">
    <property type="entry name" value="U5_MeTrfase_fam"/>
</dbReference>
<dbReference type="GO" id="GO:0070041">
    <property type="term" value="F:rRNA (uridine-C5-)-methyltransferase activity"/>
    <property type="evidence" value="ECO:0007669"/>
    <property type="project" value="TreeGrafter"/>
</dbReference>
<dbReference type="PROSITE" id="PS01230">
    <property type="entry name" value="TRMA_1"/>
    <property type="match status" value="1"/>
</dbReference>
<dbReference type="PROSITE" id="PS51687">
    <property type="entry name" value="SAM_MT_RNA_M5U"/>
    <property type="match status" value="1"/>
</dbReference>
<accession>A0AAE3R3Y4</accession>
<dbReference type="Gene3D" id="3.40.50.150">
    <property type="entry name" value="Vaccinia Virus protein VP39"/>
    <property type="match status" value="1"/>
</dbReference>
<comment type="caution">
    <text evidence="7">The sequence shown here is derived from an EMBL/GenBank/DDBJ whole genome shotgun (WGS) entry which is preliminary data.</text>
</comment>
<evidence type="ECO:0000256" key="5">
    <source>
        <dbReference type="PROSITE-ProRule" id="PRU10015"/>
    </source>
</evidence>
<dbReference type="SUPFAM" id="SSF53335">
    <property type="entry name" value="S-adenosyl-L-methionine-dependent methyltransferases"/>
    <property type="match status" value="1"/>
</dbReference>
<keyword evidence="2 4" id="KW-0808">Transferase</keyword>
<organism evidence="7 8">
    <name type="scientific">Xanthocytophaga agilis</name>
    <dbReference type="NCBI Taxonomy" id="3048010"/>
    <lineage>
        <taxon>Bacteria</taxon>
        <taxon>Pseudomonadati</taxon>
        <taxon>Bacteroidota</taxon>
        <taxon>Cytophagia</taxon>
        <taxon>Cytophagales</taxon>
        <taxon>Rhodocytophagaceae</taxon>
        <taxon>Xanthocytophaga</taxon>
    </lineage>
</organism>
<sequence length="473" mass="54035">MRKKNKSYPILEKITVSDFAAEGKCLARYGEIVVFIEGIVAPGDVVDLRVFKQKKNFWEAQVIKIHEASSQRTTPFCQHFGVCGGCKWQHIPYTTQLAQKQDQVTDNLERIGKIHLPEIQPILPSKATTYYRNKLEYTFSSNRWLTDEDMQKGEITDRTALGFHIPKRFDKILDIETCYLQPDPSNKIRLAVREFARQNNYPFFDLVKQEGFLRNLIIRTTTTGELMVIVQVFSKDEPKLYALLNFLRDTFPAITSLQYVINAKGNETFHDLEVVTYHGKPYITEKMEDLEFRVGPKSFYQTNAEQALELYKIARSYADLKGNELVYDLYTGTGTIANFVARQAKKVVGLEYVSMAIEDAKINSEVNGISNTAFFAGDMKDLLTEDFLQANGYPDVVITDPPRAGMDAKVVEMLLKVAPQRIVYVSCNPATQARDLALLDEKYVVMAVQPVDMFPHTYHVENVAWLEKRPVSN</sequence>
<dbReference type="InterPro" id="IPR002792">
    <property type="entry name" value="TRAM_dom"/>
</dbReference>
<protein>
    <submittedName>
        <fullName evidence="7">23S rRNA (Uracil(1939)-C(5))-methyltransferase RlmD</fullName>
        <ecNumber evidence="7">2.1.1.190</ecNumber>
    </submittedName>
</protein>
<keyword evidence="1 4" id="KW-0489">Methyltransferase</keyword>
<dbReference type="PROSITE" id="PS01231">
    <property type="entry name" value="TRMA_2"/>
    <property type="match status" value="1"/>
</dbReference>
<dbReference type="PANTHER" id="PTHR11061">
    <property type="entry name" value="RNA M5U METHYLTRANSFERASE"/>
    <property type="match status" value="1"/>
</dbReference>
<dbReference type="SUPFAM" id="SSF50249">
    <property type="entry name" value="Nucleic acid-binding proteins"/>
    <property type="match status" value="1"/>
</dbReference>
<evidence type="ECO:0000256" key="3">
    <source>
        <dbReference type="ARBA" id="ARBA00022691"/>
    </source>
</evidence>
<evidence type="ECO:0000313" key="8">
    <source>
        <dbReference type="Proteomes" id="UP001232063"/>
    </source>
</evidence>
<dbReference type="PANTHER" id="PTHR11061:SF30">
    <property type="entry name" value="TRNA (URACIL(54)-C(5))-METHYLTRANSFERASE"/>
    <property type="match status" value="1"/>
</dbReference>
<feature type="binding site" evidence="4">
    <location>
        <position position="351"/>
    </location>
    <ligand>
        <name>S-adenosyl-L-methionine</name>
        <dbReference type="ChEBI" id="CHEBI:59789"/>
    </ligand>
</feature>
<evidence type="ECO:0000313" key="7">
    <source>
        <dbReference type="EMBL" id="MDJ1502730.1"/>
    </source>
</evidence>
<feature type="binding site" evidence="4">
    <location>
        <position position="400"/>
    </location>
    <ligand>
        <name>S-adenosyl-L-methionine</name>
        <dbReference type="ChEBI" id="CHEBI:59789"/>
    </ligand>
</feature>
<dbReference type="Proteomes" id="UP001232063">
    <property type="component" value="Unassembled WGS sequence"/>
</dbReference>
<dbReference type="InterPro" id="IPR030391">
    <property type="entry name" value="MeTrfase_TrmA_CS"/>
</dbReference>
<dbReference type="InterPro" id="IPR012340">
    <property type="entry name" value="NA-bd_OB-fold"/>
</dbReference>
<dbReference type="PROSITE" id="PS50926">
    <property type="entry name" value="TRAM"/>
    <property type="match status" value="1"/>
</dbReference>
<dbReference type="Gene3D" id="2.40.50.1070">
    <property type="match status" value="1"/>
</dbReference>
<evidence type="ECO:0000256" key="1">
    <source>
        <dbReference type="ARBA" id="ARBA00022603"/>
    </source>
</evidence>
<name>A0AAE3R3Y4_9BACT</name>
<dbReference type="InterPro" id="IPR029063">
    <property type="entry name" value="SAM-dependent_MTases_sf"/>
</dbReference>
<evidence type="ECO:0000256" key="4">
    <source>
        <dbReference type="PROSITE-ProRule" id="PRU01024"/>
    </source>
</evidence>
<reference evidence="7" key="1">
    <citation type="submission" date="2023-05" db="EMBL/GenBank/DDBJ databases">
        <authorList>
            <person name="Zhang X."/>
        </authorList>
    </citation>
    <scope>NUCLEOTIDE SEQUENCE</scope>
    <source>
        <strain evidence="7">BD1B2-1</strain>
    </source>
</reference>
<feature type="binding site" evidence="4">
    <location>
        <position position="301"/>
    </location>
    <ligand>
        <name>S-adenosyl-L-methionine</name>
        <dbReference type="ChEBI" id="CHEBI:59789"/>
    </ligand>
</feature>
<dbReference type="EMBL" id="JASJOU010000006">
    <property type="protein sequence ID" value="MDJ1502730.1"/>
    <property type="molecule type" value="Genomic_DNA"/>
</dbReference>
<dbReference type="InterPro" id="IPR030390">
    <property type="entry name" value="MeTrfase_TrmA_AS"/>
</dbReference>
<comment type="similarity">
    <text evidence="4">Belongs to the class I-like SAM-binding methyltransferase superfamily. RNA M5U methyltransferase family.</text>
</comment>
<dbReference type="CDD" id="cd02440">
    <property type="entry name" value="AdoMet_MTases"/>
    <property type="match status" value="1"/>
</dbReference>
<keyword evidence="3 4" id="KW-0949">S-adenosyl-L-methionine</keyword>
<evidence type="ECO:0000259" key="6">
    <source>
        <dbReference type="PROSITE" id="PS50926"/>
    </source>
</evidence>
<dbReference type="RefSeq" id="WP_314512987.1">
    <property type="nucleotide sequence ID" value="NZ_JASJOU010000006.1"/>
</dbReference>
<keyword evidence="8" id="KW-1185">Reference proteome</keyword>
<dbReference type="FunFam" id="3.40.50.150:FF:000009">
    <property type="entry name" value="23S rRNA (Uracil(1939)-C(5))-methyltransferase RlmD"/>
    <property type="match status" value="1"/>
</dbReference>
<dbReference type="GO" id="GO:0070475">
    <property type="term" value="P:rRNA base methylation"/>
    <property type="evidence" value="ECO:0007669"/>
    <property type="project" value="TreeGrafter"/>
</dbReference>
<gene>
    <name evidence="7" type="primary">rlmD</name>
    <name evidence="7" type="ORF">QNI22_18830</name>
</gene>
<evidence type="ECO:0000256" key="2">
    <source>
        <dbReference type="ARBA" id="ARBA00022679"/>
    </source>
</evidence>
<feature type="binding site" evidence="4">
    <location>
        <position position="330"/>
    </location>
    <ligand>
        <name>S-adenosyl-L-methionine</name>
        <dbReference type="ChEBI" id="CHEBI:59789"/>
    </ligand>
</feature>
<dbReference type="EC" id="2.1.1.190" evidence="7"/>
<dbReference type="NCBIfam" id="TIGR00479">
    <property type="entry name" value="rumA"/>
    <property type="match status" value="1"/>
</dbReference>
<dbReference type="Pfam" id="PF05958">
    <property type="entry name" value="tRNA_U5-meth_tr"/>
    <property type="match status" value="1"/>
</dbReference>
<dbReference type="Gene3D" id="2.40.50.140">
    <property type="entry name" value="Nucleic acid-binding proteins"/>
    <property type="match status" value="1"/>
</dbReference>
<dbReference type="AlphaFoldDB" id="A0AAE3R3Y4"/>
<proteinExistence type="inferred from homology"/>